<feature type="domain" description="Cotton leaf-curl disease DNA-betaC1" evidence="1">
    <location>
        <begin position="13"/>
        <end position="122"/>
    </location>
</feature>
<protein>
    <submittedName>
        <fullName evidence="2">Beta C1 protein</fullName>
    </submittedName>
</protein>
<dbReference type="GeneID" id="13839377"/>
<evidence type="ECO:0000313" key="2">
    <source>
        <dbReference type="EMBL" id="AFU81117.1"/>
    </source>
</evidence>
<accession>K4JBA9</accession>
<evidence type="ECO:0000259" key="1">
    <source>
        <dbReference type="Pfam" id="PF09593"/>
    </source>
</evidence>
<organism evidence="2 3">
    <name type="scientific">Mungbean yellow mosaic India virus associated betasatellite [India: Faizabad: Cow Pea:2012]</name>
    <dbReference type="NCBI Taxonomy" id="1238162"/>
    <lineage>
        <taxon>Viruses</taxon>
        <taxon>Viruses incertae sedis</taxon>
        <taxon>Tolecusatellitidae</taxon>
        <taxon>Betasatellite</taxon>
        <taxon>Betasatellite vignae</taxon>
        <taxon>Mungbean yellow mosaic betasatellite</taxon>
    </lineage>
</organism>
<sequence length="129" mass="14911">MASIQTHVNSNMTIRYTNKKGLSFIIDVRLRGPNFVLVKIQFFSNRAPALIRRRFSIPYGHDGIIVPFDFNGLEEGIQTTLEVMYKDATYEEFKREEMVEMIDIIMLQEARVRNINLDVNYDDSGNSSA</sequence>
<proteinExistence type="predicted"/>
<evidence type="ECO:0000313" key="3">
    <source>
        <dbReference type="Proteomes" id="UP000204065"/>
    </source>
</evidence>
<dbReference type="InterPro" id="IPR018583">
    <property type="entry name" value="CLCuD_DNA-betaC1"/>
</dbReference>
<name>K4JBA9_9VIRU</name>
<dbReference type="EMBL" id="JX443646">
    <property type="protein sequence ID" value="AFU81117.1"/>
    <property type="molecule type" value="Genomic_DNA"/>
</dbReference>
<dbReference type="RefSeq" id="YP_006908508.1">
    <property type="nucleotide sequence ID" value="NC_018869.1"/>
</dbReference>
<dbReference type="Proteomes" id="UP000204065">
    <property type="component" value="Genome"/>
</dbReference>
<dbReference type="KEGG" id="vg:13839377"/>
<keyword evidence="3" id="KW-1185">Reference proteome</keyword>
<dbReference type="Pfam" id="PF09593">
    <property type="entry name" value="Pathogen_betaC1"/>
    <property type="match status" value="1"/>
</dbReference>
<reference evidence="2 3" key="1">
    <citation type="submission" date="2012-08" db="EMBL/GenBank/DDBJ databases">
        <title>Association of Beta Satellite DNA with Mungbean Yellow Mosaic India Virus.</title>
        <authorList>
            <person name="Chaudhary A."/>
            <person name="Vu T.V."/>
            <person name="Mukherjee S.K."/>
        </authorList>
    </citation>
    <scope>NUCLEOTIDE SEQUENCE [LARGE SCALE GENOMIC DNA]</scope>
    <source>
        <strain evidence="2">India:Faizabad:Cow Pea:2012</strain>
    </source>
</reference>
<dbReference type="OrthoDB" id="17520at10239"/>